<dbReference type="RefSeq" id="WP_194947495.1">
    <property type="nucleotide sequence ID" value="NZ_JACBGI020000002.1"/>
</dbReference>
<dbReference type="Pfam" id="PF07209">
    <property type="entry name" value="DUF1415"/>
    <property type="match status" value="1"/>
</dbReference>
<evidence type="ECO:0000313" key="1">
    <source>
        <dbReference type="EMBL" id="MBF6057127.1"/>
    </source>
</evidence>
<sequence length="197" mass="23278">MATGDNYRQEEIDRVKTWLEQVVIGLNLCPFAKHPYQRGQVHFVVSLAEDEETLLQDLLYECRDLKHMSPKDRDTTLIIIPEILQEFDDFNNFLDWSDALLYQQGWRGVFQIATFHPDYHFAHTEGHDADNLTNRAPLPILHILREDSVERALELYPDDPETIFRRNIETVRNLTFKQKRELFPYLAFNASEINQDD</sequence>
<comment type="caution">
    <text evidence="1">The sequence shown here is derived from an EMBL/GenBank/DDBJ whole genome shotgun (WGS) entry which is preliminary data.</text>
</comment>
<evidence type="ECO:0000313" key="2">
    <source>
        <dbReference type="Proteomes" id="UP001193680"/>
    </source>
</evidence>
<reference evidence="1 2" key="1">
    <citation type="submission" date="2020-11" db="EMBL/GenBank/DDBJ databases">
        <title>Sulfur oxidizing isolate from Hospital Hole Sinkhole.</title>
        <authorList>
            <person name="Scott K.M."/>
        </authorList>
    </citation>
    <scope>NUCLEOTIDE SEQUENCE [LARGE SCALE GENOMIC DNA]</scope>
    <source>
        <strain evidence="1 2">HH1</strain>
    </source>
</reference>
<keyword evidence="2" id="KW-1185">Reference proteome</keyword>
<gene>
    <name evidence="1" type="ORF">H8792_002120</name>
</gene>
<dbReference type="EMBL" id="JACBGI020000002">
    <property type="protein sequence ID" value="MBF6057127.1"/>
    <property type="molecule type" value="Genomic_DNA"/>
</dbReference>
<accession>A0ABS0BTF0</accession>
<organism evidence="1 2">
    <name type="scientific">Thiomicrorhabdus heinhorstiae</name>
    <dbReference type="NCBI Taxonomy" id="2748010"/>
    <lineage>
        <taxon>Bacteria</taxon>
        <taxon>Pseudomonadati</taxon>
        <taxon>Pseudomonadota</taxon>
        <taxon>Gammaproteobacteria</taxon>
        <taxon>Thiotrichales</taxon>
        <taxon>Piscirickettsiaceae</taxon>
        <taxon>Thiomicrorhabdus</taxon>
    </lineage>
</organism>
<name>A0ABS0BTF0_9GAMM</name>
<protein>
    <submittedName>
        <fullName evidence="1">DUF1415 domain-containing protein</fullName>
    </submittedName>
</protein>
<dbReference type="Proteomes" id="UP001193680">
    <property type="component" value="Unassembled WGS sequence"/>
</dbReference>
<dbReference type="InterPro" id="IPR009858">
    <property type="entry name" value="DUF1415"/>
</dbReference>
<proteinExistence type="predicted"/>